<comment type="caution">
    <text evidence="1">The sequence shown here is derived from an EMBL/GenBank/DDBJ whole genome shotgun (WGS) entry which is preliminary data.</text>
</comment>
<evidence type="ECO:0000313" key="1">
    <source>
        <dbReference type="EMBL" id="KAK4043444.1"/>
    </source>
</evidence>
<keyword evidence="2" id="KW-1185">Reference proteome</keyword>
<protein>
    <submittedName>
        <fullName evidence="1">Uncharacterized protein</fullName>
    </submittedName>
</protein>
<evidence type="ECO:0000313" key="2">
    <source>
        <dbReference type="Proteomes" id="UP001303115"/>
    </source>
</evidence>
<reference evidence="2" key="1">
    <citation type="journal article" date="2023" name="Mol. Phylogenet. Evol.">
        <title>Genome-scale phylogeny and comparative genomics of the fungal order Sordariales.</title>
        <authorList>
            <person name="Hensen N."/>
            <person name="Bonometti L."/>
            <person name="Westerberg I."/>
            <person name="Brannstrom I.O."/>
            <person name="Guillou S."/>
            <person name="Cros-Aarteil S."/>
            <person name="Calhoun S."/>
            <person name="Haridas S."/>
            <person name="Kuo A."/>
            <person name="Mondo S."/>
            <person name="Pangilinan J."/>
            <person name="Riley R."/>
            <person name="LaButti K."/>
            <person name="Andreopoulos B."/>
            <person name="Lipzen A."/>
            <person name="Chen C."/>
            <person name="Yan M."/>
            <person name="Daum C."/>
            <person name="Ng V."/>
            <person name="Clum A."/>
            <person name="Steindorff A."/>
            <person name="Ohm R.A."/>
            <person name="Martin F."/>
            <person name="Silar P."/>
            <person name="Natvig D.O."/>
            <person name="Lalanne C."/>
            <person name="Gautier V."/>
            <person name="Ament-Velasquez S.L."/>
            <person name="Kruys A."/>
            <person name="Hutchinson M.I."/>
            <person name="Powell A.J."/>
            <person name="Barry K."/>
            <person name="Miller A.N."/>
            <person name="Grigoriev I.V."/>
            <person name="Debuchy R."/>
            <person name="Gladieux P."/>
            <person name="Hiltunen Thoren M."/>
            <person name="Johannesson H."/>
        </authorList>
    </citation>
    <scope>NUCLEOTIDE SEQUENCE [LARGE SCALE GENOMIC DNA]</scope>
    <source>
        <strain evidence="2">CBS 284.82</strain>
    </source>
</reference>
<dbReference type="EMBL" id="MU854327">
    <property type="protein sequence ID" value="KAK4043444.1"/>
    <property type="molecule type" value="Genomic_DNA"/>
</dbReference>
<gene>
    <name evidence="1" type="ORF">C8A01DRAFT_13005</name>
</gene>
<dbReference type="AlphaFoldDB" id="A0AAN6SUC8"/>
<proteinExistence type="predicted"/>
<sequence length="275" mass="30795">MKQTETQVPETAAPAPPDYAYPKEHEWLENYAINAFGWAIAIPEGVDKRNPTVLTAMEPETSPNTPWELASKVMRANNEQPWRISFSLTPEERNENFDNRGLGRYLLVGFTMTNLGPEHFKAPSTPPCPRSLSNTKNHWGPWICQPTIVGAHASRAMTMVVTRVEHSRPEKTFLYALLKPTAGISRCYRVSRNECFYLPRFRQQFGCVYDSQNRLGAWNDCVAGAATLPSPVAPVSAQPALPVDEAAKDSEAEVDPSADWDPLSRFVYQHAKECS</sequence>
<organism evidence="1 2">
    <name type="scientific">Parachaetomium inaequale</name>
    <dbReference type="NCBI Taxonomy" id="2588326"/>
    <lineage>
        <taxon>Eukaryota</taxon>
        <taxon>Fungi</taxon>
        <taxon>Dikarya</taxon>
        <taxon>Ascomycota</taxon>
        <taxon>Pezizomycotina</taxon>
        <taxon>Sordariomycetes</taxon>
        <taxon>Sordariomycetidae</taxon>
        <taxon>Sordariales</taxon>
        <taxon>Chaetomiaceae</taxon>
        <taxon>Parachaetomium</taxon>
    </lineage>
</organism>
<dbReference type="Proteomes" id="UP001303115">
    <property type="component" value="Unassembled WGS sequence"/>
</dbReference>
<accession>A0AAN6SUC8</accession>
<name>A0AAN6SUC8_9PEZI</name>